<evidence type="ECO:0000313" key="3">
    <source>
        <dbReference type="Proteomes" id="UP000824890"/>
    </source>
</evidence>
<dbReference type="EMBL" id="JAGKQM010000001">
    <property type="protein sequence ID" value="KAH0941298.1"/>
    <property type="molecule type" value="Genomic_DNA"/>
</dbReference>
<protein>
    <submittedName>
        <fullName evidence="2">Uncharacterized protein</fullName>
    </submittedName>
</protein>
<reference evidence="2 3" key="1">
    <citation type="submission" date="2021-05" db="EMBL/GenBank/DDBJ databases">
        <title>Genome Assembly of Synthetic Allotetraploid Brassica napus Reveals Homoeologous Exchanges between Subgenomes.</title>
        <authorList>
            <person name="Davis J.T."/>
        </authorList>
    </citation>
    <scope>NUCLEOTIDE SEQUENCE [LARGE SCALE GENOMIC DNA]</scope>
    <source>
        <strain evidence="3">cv. Da-Ae</strain>
        <tissue evidence="2">Seedling</tissue>
    </source>
</reference>
<feature type="region of interest" description="Disordered" evidence="1">
    <location>
        <begin position="1"/>
        <end position="97"/>
    </location>
</feature>
<name>A0ABQ8EIK6_BRANA</name>
<proteinExistence type="predicted"/>
<keyword evidence="3" id="KW-1185">Reference proteome</keyword>
<feature type="compositionally biased region" description="Basic and acidic residues" evidence="1">
    <location>
        <begin position="51"/>
        <end position="70"/>
    </location>
</feature>
<evidence type="ECO:0000256" key="1">
    <source>
        <dbReference type="SAM" id="MobiDB-lite"/>
    </source>
</evidence>
<gene>
    <name evidence="2" type="ORF">HID58_000935</name>
</gene>
<organism evidence="2 3">
    <name type="scientific">Brassica napus</name>
    <name type="common">Rape</name>
    <dbReference type="NCBI Taxonomy" id="3708"/>
    <lineage>
        <taxon>Eukaryota</taxon>
        <taxon>Viridiplantae</taxon>
        <taxon>Streptophyta</taxon>
        <taxon>Embryophyta</taxon>
        <taxon>Tracheophyta</taxon>
        <taxon>Spermatophyta</taxon>
        <taxon>Magnoliopsida</taxon>
        <taxon>eudicotyledons</taxon>
        <taxon>Gunneridae</taxon>
        <taxon>Pentapetalae</taxon>
        <taxon>rosids</taxon>
        <taxon>malvids</taxon>
        <taxon>Brassicales</taxon>
        <taxon>Brassicaceae</taxon>
        <taxon>Brassiceae</taxon>
        <taxon>Brassica</taxon>
    </lineage>
</organism>
<feature type="compositionally biased region" description="Low complexity" evidence="1">
    <location>
        <begin position="10"/>
        <end position="21"/>
    </location>
</feature>
<comment type="caution">
    <text evidence="2">The sequence shown here is derived from an EMBL/GenBank/DDBJ whole genome shotgun (WGS) entry which is preliminary data.</text>
</comment>
<feature type="compositionally biased region" description="Low complexity" evidence="1">
    <location>
        <begin position="71"/>
        <end position="82"/>
    </location>
</feature>
<evidence type="ECO:0000313" key="2">
    <source>
        <dbReference type="EMBL" id="KAH0941298.1"/>
    </source>
</evidence>
<accession>A0ABQ8EIK6</accession>
<feature type="compositionally biased region" description="Basic and acidic residues" evidence="1">
    <location>
        <begin position="84"/>
        <end position="97"/>
    </location>
</feature>
<sequence>MKWGRKKPVSSSWFSKLSGSSDLKPAKEKKQDDDEASQNMSTKSSLSSTKRRNDIHESEDNSLRESDYIKSLDVGVLSSSSVPERSRRKESNMKKDVVAVEEKKKEKEDEFYGQDRIVPECVFTDDFGFNEKLLEEGCSIDSLLDDLPQPDIDAFVHGI</sequence>
<dbReference type="Proteomes" id="UP000824890">
    <property type="component" value="Unassembled WGS sequence"/>
</dbReference>